<protein>
    <recommendedName>
        <fullName evidence="3">Lipoprotein</fullName>
    </recommendedName>
</protein>
<evidence type="ECO:0000313" key="2">
    <source>
        <dbReference type="Proteomes" id="UP001217838"/>
    </source>
</evidence>
<accession>A0ABT5B4M2</accession>
<dbReference type="Proteomes" id="UP001217838">
    <property type="component" value="Unassembled WGS sequence"/>
</dbReference>
<proteinExistence type="predicted"/>
<dbReference type="EMBL" id="JAQNDN010000005">
    <property type="protein sequence ID" value="MDC0669054.1"/>
    <property type="molecule type" value="Genomic_DNA"/>
</dbReference>
<evidence type="ECO:0000313" key="1">
    <source>
        <dbReference type="EMBL" id="MDC0669054.1"/>
    </source>
</evidence>
<gene>
    <name evidence="1" type="ORF">POL58_14990</name>
</gene>
<dbReference type="RefSeq" id="WP_271998663.1">
    <property type="nucleotide sequence ID" value="NZ_JAQNDN010000005.1"/>
</dbReference>
<evidence type="ECO:0008006" key="3">
    <source>
        <dbReference type="Google" id="ProtNLM"/>
    </source>
</evidence>
<dbReference type="PROSITE" id="PS51257">
    <property type="entry name" value="PROKAR_LIPOPROTEIN"/>
    <property type="match status" value="1"/>
</dbReference>
<organism evidence="1 2">
    <name type="scientific">Nannocystis radixulma</name>
    <dbReference type="NCBI Taxonomy" id="2995305"/>
    <lineage>
        <taxon>Bacteria</taxon>
        <taxon>Pseudomonadati</taxon>
        <taxon>Myxococcota</taxon>
        <taxon>Polyangia</taxon>
        <taxon>Nannocystales</taxon>
        <taxon>Nannocystaceae</taxon>
        <taxon>Nannocystis</taxon>
    </lineage>
</organism>
<reference evidence="1 2" key="1">
    <citation type="submission" date="2022-11" db="EMBL/GenBank/DDBJ databases">
        <title>Minimal conservation of predation-associated metabolite biosynthetic gene clusters underscores biosynthetic potential of Myxococcota including descriptions for ten novel species: Archangium lansinium sp. nov., Myxococcus landrumus sp. nov., Nannocystis bai.</title>
        <authorList>
            <person name="Ahearne A."/>
            <person name="Stevens C."/>
            <person name="Dowd S."/>
        </authorList>
    </citation>
    <scope>NUCLEOTIDE SEQUENCE [LARGE SCALE GENOMIC DNA]</scope>
    <source>
        <strain evidence="1 2">NCELM</strain>
    </source>
</reference>
<keyword evidence="2" id="KW-1185">Reference proteome</keyword>
<name>A0ABT5B4M2_9BACT</name>
<comment type="caution">
    <text evidence="1">The sequence shown here is derived from an EMBL/GenBank/DDBJ whole genome shotgun (WGS) entry which is preliminary data.</text>
</comment>
<sequence length="164" mass="17961">MRSLRLTLLLALAVACDKADSDDLPDATEGSFHATCNWHGTCDPDSRHFRFEGDDYDIRVAFAGDILADASLPSLRQHLQLGEVEFADGVIPESTDVVVCGQEVPTAHLDEFSDGRLRGSIEGSVRRCRVKGDILDDTGVEPYPFVIRFDLGFDPNEEPPGQSP</sequence>